<proteinExistence type="predicted"/>
<keyword evidence="1" id="KW-0472">Membrane</keyword>
<protein>
    <submittedName>
        <fullName evidence="2">Uncharacterized protein</fullName>
    </submittedName>
</protein>
<evidence type="ECO:0000313" key="3">
    <source>
        <dbReference type="Proteomes" id="UP000230607"/>
    </source>
</evidence>
<organism evidence="2 3">
    <name type="scientific">Candidatus Nitrosotalea okcheonensis</name>
    <dbReference type="NCBI Taxonomy" id="1903276"/>
    <lineage>
        <taxon>Archaea</taxon>
        <taxon>Nitrososphaerota</taxon>
        <taxon>Nitrososphaeria</taxon>
        <taxon>Nitrosotaleales</taxon>
        <taxon>Nitrosotaleaceae</taxon>
        <taxon>Nitrosotalea</taxon>
    </lineage>
</organism>
<dbReference type="Proteomes" id="UP000230607">
    <property type="component" value="Chromosome 1"/>
</dbReference>
<evidence type="ECO:0000313" key="2">
    <source>
        <dbReference type="EMBL" id="SMH71336.1"/>
    </source>
</evidence>
<sequence length="169" mass="18216">MSLPKQRKYSKLAIPAAVGAAVVFVVLMVAPHLVNTNNYSGGGNNAPVYVPTQHTASLVNDMVHVNAHTYTYYTFSAPSGSTNAYVSGKFTAGGGSGNDIRVFIMDDQNFINWRNGHQSNVYYNSGQETVGNINANIPSGQTLYLIYDNTFSVLSSKEVSTDVSLTYTS</sequence>
<feature type="transmembrane region" description="Helical" evidence="1">
    <location>
        <begin position="12"/>
        <end position="34"/>
    </location>
</feature>
<accession>A0A2H1FEY5</accession>
<gene>
    <name evidence="2" type="ORF">NCS_11143</name>
</gene>
<dbReference type="EMBL" id="LT841358">
    <property type="protein sequence ID" value="SMH71336.1"/>
    <property type="molecule type" value="Genomic_DNA"/>
</dbReference>
<keyword evidence="1" id="KW-0812">Transmembrane</keyword>
<keyword evidence="3" id="KW-1185">Reference proteome</keyword>
<keyword evidence="1" id="KW-1133">Transmembrane helix</keyword>
<evidence type="ECO:0000256" key="1">
    <source>
        <dbReference type="SAM" id="Phobius"/>
    </source>
</evidence>
<dbReference type="AlphaFoldDB" id="A0A2H1FEY5"/>
<dbReference type="RefSeq" id="WP_157927326.1">
    <property type="nucleotide sequence ID" value="NZ_LT841358.1"/>
</dbReference>
<name>A0A2H1FEY5_9ARCH</name>
<reference evidence="3" key="1">
    <citation type="submission" date="2017-03" db="EMBL/GenBank/DDBJ databases">
        <authorList>
            <person name="Herbold C."/>
        </authorList>
    </citation>
    <scope>NUCLEOTIDE SEQUENCE [LARGE SCALE GENOMIC DNA]</scope>
</reference>